<dbReference type="SUPFAM" id="SSF47384">
    <property type="entry name" value="Homodimeric domain of signal transducing histidine kinase"/>
    <property type="match status" value="1"/>
</dbReference>
<dbReference type="SMART" id="SM00304">
    <property type="entry name" value="HAMP"/>
    <property type="match status" value="1"/>
</dbReference>
<evidence type="ECO:0000259" key="13">
    <source>
        <dbReference type="PROSITE" id="PS50113"/>
    </source>
</evidence>
<keyword evidence="10" id="KW-1133">Transmembrane helix</keyword>
<dbReference type="SMART" id="SM00091">
    <property type="entry name" value="PAS"/>
    <property type="match status" value="2"/>
</dbReference>
<dbReference type="OrthoDB" id="9805967at2"/>
<dbReference type="SMART" id="SM00388">
    <property type="entry name" value="HisKA"/>
    <property type="match status" value="1"/>
</dbReference>
<dbReference type="Pfam" id="PF00989">
    <property type="entry name" value="PAS"/>
    <property type="match status" value="1"/>
</dbReference>
<feature type="domain" description="Histidine kinase" evidence="11">
    <location>
        <begin position="530"/>
        <end position="755"/>
    </location>
</feature>
<evidence type="ECO:0000256" key="10">
    <source>
        <dbReference type="SAM" id="Phobius"/>
    </source>
</evidence>
<dbReference type="InterPro" id="IPR003660">
    <property type="entry name" value="HAMP_dom"/>
</dbReference>
<dbReference type="InterPro" id="IPR013767">
    <property type="entry name" value="PAS_fold"/>
</dbReference>
<dbReference type="PROSITE" id="PS50109">
    <property type="entry name" value="HIS_KIN"/>
    <property type="match status" value="1"/>
</dbReference>
<evidence type="ECO:0000256" key="3">
    <source>
        <dbReference type="ARBA" id="ARBA00012438"/>
    </source>
</evidence>
<dbReference type="InterPro" id="IPR013656">
    <property type="entry name" value="PAS_4"/>
</dbReference>
<dbReference type="SUPFAM" id="SSF55785">
    <property type="entry name" value="PYP-like sensor domain (PAS domain)"/>
    <property type="match status" value="2"/>
</dbReference>
<reference evidence="15 16" key="1">
    <citation type="submission" date="2017-02" db="EMBL/GenBank/DDBJ databases">
        <authorList>
            <person name="Peterson S.W."/>
        </authorList>
    </citation>
    <scope>NUCLEOTIDE SEQUENCE [LARGE SCALE GENOMIC DNA]</scope>
    <source>
        <strain evidence="15 16">DSM 18034</strain>
    </source>
</reference>
<dbReference type="Pfam" id="PF02518">
    <property type="entry name" value="HATPase_c"/>
    <property type="match status" value="1"/>
</dbReference>
<evidence type="ECO:0000313" key="16">
    <source>
        <dbReference type="Proteomes" id="UP000189733"/>
    </source>
</evidence>
<dbReference type="PRINTS" id="PR00344">
    <property type="entry name" value="BCTRLSENSOR"/>
</dbReference>
<keyword evidence="16" id="KW-1185">Reference proteome</keyword>
<organism evidence="15 16">
    <name type="scientific">Desulfobaculum bizertense DSM 18034</name>
    <dbReference type="NCBI Taxonomy" id="1121442"/>
    <lineage>
        <taxon>Bacteria</taxon>
        <taxon>Pseudomonadati</taxon>
        <taxon>Thermodesulfobacteriota</taxon>
        <taxon>Desulfovibrionia</taxon>
        <taxon>Desulfovibrionales</taxon>
        <taxon>Desulfovibrionaceae</taxon>
        <taxon>Desulfobaculum</taxon>
    </lineage>
</organism>
<dbReference type="EMBL" id="FUYA01000001">
    <property type="protein sequence ID" value="SKA64024.1"/>
    <property type="molecule type" value="Genomic_DNA"/>
</dbReference>
<keyword evidence="4" id="KW-0597">Phosphoprotein</keyword>
<dbReference type="InterPro" id="IPR004358">
    <property type="entry name" value="Sig_transdc_His_kin-like_C"/>
</dbReference>
<comment type="catalytic activity">
    <reaction evidence="1">
        <text>ATP + protein L-histidine = ADP + protein N-phospho-L-histidine.</text>
        <dbReference type="EC" id="2.7.13.3"/>
    </reaction>
</comment>
<dbReference type="InterPro" id="IPR003661">
    <property type="entry name" value="HisK_dim/P_dom"/>
</dbReference>
<dbReference type="Gene3D" id="3.30.450.20">
    <property type="entry name" value="PAS domain"/>
    <property type="match status" value="2"/>
</dbReference>
<dbReference type="Gene3D" id="6.10.340.10">
    <property type="match status" value="1"/>
</dbReference>
<keyword evidence="10" id="KW-0472">Membrane</keyword>
<dbReference type="InterPro" id="IPR036890">
    <property type="entry name" value="HATPase_C_sf"/>
</dbReference>
<protein>
    <recommendedName>
        <fullName evidence="3">histidine kinase</fullName>
        <ecNumber evidence="3">2.7.13.3</ecNumber>
    </recommendedName>
</protein>
<dbReference type="RefSeq" id="WP_078683573.1">
    <property type="nucleotide sequence ID" value="NZ_FUYA01000001.1"/>
</dbReference>
<sequence length="763" mass="84989">MKLQHRLHSLPGKIILAVGLTLFCCVAAWAFMSIRFQREHSLQSVIESTDRLSDTTRLALHYAMLHNSRDDIRQIVRNTSRQRSVESVKIFDHSGIIQYSSTPSEEQTVVKNSAPACAPCHRAEPPLRTLDLTARSRLSTADDGIRRIHILTPIFNEASCSGPPCHAHSPDTRILGALDMTVSLATSDAASAKFERNTLGMAAFAFLSTSWIMILLVLGLVKEPLRRLIAGTRLLAAGKSIPLDRVDPDDEMGELVIALNQMGKDISTKQQELNAQRNLYRNFFNNVPCLITVVDRNFRILDYNDEFAEHFCPVVGEHCFKTWKGREKKCQNCPVEKTFQDGQSHSSEESGIHSDGSPAHWIVSTQPLRNEDGEIYAALEMCLNISARRELEKKLALSEKKYHDIFNHIPNPVFVLDAESLEIQDGNQAIFSVYGRHAEQLAGSSFLELFVHASPEELGRRLRMLEPIHQVQHQRDDGEIRSLDIMASPSLSDGRPVLLVITRDITTRLETEQQLIQASKMTTLGEMATGVAHELNQPLTVIQTIGGLMRRRVEKNAALEPELLRELYEGISHNVERATDIITHLREFGRKPGSSEMEAVDGNTVLQRAYAMFDRQLTAHGFETQWQLAPDLPQVMARANRLEQIFINLILNARDAVNSRREQEADAPSRIILSSSVNTGRVLFSIEDSGTGFPPAIASRLFEPFFTTKDVGKGTGLGLSISYSLMQSFGGTIEAANSTRPDMGARFTLVFPASALAPQGKPD</sequence>
<dbReference type="PANTHER" id="PTHR43065">
    <property type="entry name" value="SENSOR HISTIDINE KINASE"/>
    <property type="match status" value="1"/>
</dbReference>
<dbReference type="GO" id="GO:0000155">
    <property type="term" value="F:phosphorelay sensor kinase activity"/>
    <property type="evidence" value="ECO:0007669"/>
    <property type="project" value="InterPro"/>
</dbReference>
<dbReference type="CDD" id="cd06225">
    <property type="entry name" value="HAMP"/>
    <property type="match status" value="1"/>
</dbReference>
<dbReference type="GO" id="GO:0006355">
    <property type="term" value="P:regulation of DNA-templated transcription"/>
    <property type="evidence" value="ECO:0007669"/>
    <property type="project" value="InterPro"/>
</dbReference>
<evidence type="ECO:0000256" key="4">
    <source>
        <dbReference type="ARBA" id="ARBA00022553"/>
    </source>
</evidence>
<dbReference type="InterPro" id="IPR000700">
    <property type="entry name" value="PAS-assoc_C"/>
</dbReference>
<dbReference type="SMART" id="SM00387">
    <property type="entry name" value="HATPase_c"/>
    <property type="match status" value="1"/>
</dbReference>
<evidence type="ECO:0000256" key="9">
    <source>
        <dbReference type="ARBA" id="ARBA00023012"/>
    </source>
</evidence>
<keyword evidence="8" id="KW-0067">ATP-binding</keyword>
<dbReference type="Pfam" id="PF08448">
    <property type="entry name" value="PAS_4"/>
    <property type="match status" value="1"/>
</dbReference>
<dbReference type="GO" id="GO:0005524">
    <property type="term" value="F:ATP binding"/>
    <property type="evidence" value="ECO:0007669"/>
    <property type="project" value="UniProtKB-KW"/>
</dbReference>
<dbReference type="PROSITE" id="PS50113">
    <property type="entry name" value="PAC"/>
    <property type="match status" value="1"/>
</dbReference>
<evidence type="ECO:0000313" key="15">
    <source>
        <dbReference type="EMBL" id="SKA64024.1"/>
    </source>
</evidence>
<dbReference type="InterPro" id="IPR036097">
    <property type="entry name" value="HisK_dim/P_sf"/>
</dbReference>
<feature type="domain" description="PAC" evidence="13">
    <location>
        <begin position="345"/>
        <end position="397"/>
    </location>
</feature>
<dbReference type="PANTHER" id="PTHR43065:SF10">
    <property type="entry name" value="PEROXIDE STRESS-ACTIVATED HISTIDINE KINASE MAK3"/>
    <property type="match status" value="1"/>
</dbReference>
<gene>
    <name evidence="15" type="ORF">SAMN02745702_00254</name>
</gene>
<evidence type="ECO:0000259" key="12">
    <source>
        <dbReference type="PROSITE" id="PS50112"/>
    </source>
</evidence>
<dbReference type="STRING" id="1121442.SAMN02745702_00254"/>
<evidence type="ECO:0000259" key="14">
    <source>
        <dbReference type="PROSITE" id="PS50885"/>
    </source>
</evidence>
<keyword evidence="6" id="KW-0547">Nucleotide-binding</keyword>
<dbReference type="InterPro" id="IPR003594">
    <property type="entry name" value="HATPase_dom"/>
</dbReference>
<dbReference type="CDD" id="cd00082">
    <property type="entry name" value="HisKA"/>
    <property type="match status" value="1"/>
</dbReference>
<evidence type="ECO:0000256" key="6">
    <source>
        <dbReference type="ARBA" id="ARBA00022741"/>
    </source>
</evidence>
<dbReference type="SUPFAM" id="SSF55874">
    <property type="entry name" value="ATPase domain of HSP90 chaperone/DNA topoisomerase II/histidine kinase"/>
    <property type="match status" value="1"/>
</dbReference>
<dbReference type="Gene3D" id="3.30.565.10">
    <property type="entry name" value="Histidine kinase-like ATPase, C-terminal domain"/>
    <property type="match status" value="1"/>
</dbReference>
<dbReference type="GO" id="GO:0016020">
    <property type="term" value="C:membrane"/>
    <property type="evidence" value="ECO:0007669"/>
    <property type="project" value="UniProtKB-SubCell"/>
</dbReference>
<feature type="transmembrane region" description="Helical" evidence="10">
    <location>
        <begin position="199"/>
        <end position="221"/>
    </location>
</feature>
<dbReference type="PROSITE" id="PS50112">
    <property type="entry name" value="PAS"/>
    <property type="match status" value="1"/>
</dbReference>
<name>A0A1T4VGE7_9BACT</name>
<dbReference type="Gene3D" id="1.10.287.130">
    <property type="match status" value="1"/>
</dbReference>
<keyword evidence="7 15" id="KW-0418">Kinase</keyword>
<keyword evidence="10" id="KW-0812">Transmembrane</keyword>
<dbReference type="Pfam" id="PF00512">
    <property type="entry name" value="HisKA"/>
    <property type="match status" value="1"/>
</dbReference>
<evidence type="ECO:0000256" key="5">
    <source>
        <dbReference type="ARBA" id="ARBA00022679"/>
    </source>
</evidence>
<dbReference type="InterPro" id="IPR000014">
    <property type="entry name" value="PAS"/>
</dbReference>
<dbReference type="NCBIfam" id="TIGR00229">
    <property type="entry name" value="sensory_box"/>
    <property type="match status" value="2"/>
</dbReference>
<proteinExistence type="predicted"/>
<dbReference type="EC" id="2.7.13.3" evidence="3"/>
<dbReference type="Gene3D" id="3.30.450.290">
    <property type="match status" value="1"/>
</dbReference>
<dbReference type="PROSITE" id="PS50885">
    <property type="entry name" value="HAMP"/>
    <property type="match status" value="1"/>
</dbReference>
<evidence type="ECO:0000256" key="8">
    <source>
        <dbReference type="ARBA" id="ARBA00022840"/>
    </source>
</evidence>
<evidence type="ECO:0000259" key="11">
    <source>
        <dbReference type="PROSITE" id="PS50109"/>
    </source>
</evidence>
<dbReference type="CDD" id="cd00130">
    <property type="entry name" value="PAS"/>
    <property type="match status" value="2"/>
</dbReference>
<evidence type="ECO:0000256" key="2">
    <source>
        <dbReference type="ARBA" id="ARBA00004370"/>
    </source>
</evidence>
<dbReference type="InterPro" id="IPR035965">
    <property type="entry name" value="PAS-like_dom_sf"/>
</dbReference>
<comment type="subcellular location">
    <subcellularLocation>
        <location evidence="2">Membrane</location>
    </subcellularLocation>
</comment>
<dbReference type="InterPro" id="IPR005467">
    <property type="entry name" value="His_kinase_dom"/>
</dbReference>
<feature type="domain" description="HAMP" evidence="14">
    <location>
        <begin position="219"/>
        <end position="271"/>
    </location>
</feature>
<evidence type="ECO:0000256" key="7">
    <source>
        <dbReference type="ARBA" id="ARBA00022777"/>
    </source>
</evidence>
<evidence type="ECO:0000256" key="1">
    <source>
        <dbReference type="ARBA" id="ARBA00000085"/>
    </source>
</evidence>
<accession>A0A1T4VGE7</accession>
<keyword evidence="5" id="KW-0808">Transferase</keyword>
<feature type="domain" description="PAS" evidence="12">
    <location>
        <begin position="398"/>
        <end position="452"/>
    </location>
</feature>
<keyword evidence="9" id="KW-0902">Two-component regulatory system</keyword>
<dbReference type="AlphaFoldDB" id="A0A1T4VGE7"/>
<dbReference type="Proteomes" id="UP000189733">
    <property type="component" value="Unassembled WGS sequence"/>
</dbReference>